<dbReference type="AlphaFoldDB" id="A0A7W3MU68"/>
<sequence>MTRQDVLTVEELLKGHDPRVVKAALWLRELVTTAIPDAREKVWPGWHGFGYHHPQAGHLCGVFPRERTVSLFFEHGAHLPDPASILTGSGSRGRSVVVERAGQLPADQIIALIDAAVDHRRT</sequence>
<proteinExistence type="predicted"/>
<dbReference type="InterPro" id="IPR014922">
    <property type="entry name" value="YdhG-like"/>
</dbReference>
<dbReference type="Pfam" id="PF08818">
    <property type="entry name" value="DUF1801"/>
    <property type="match status" value="1"/>
</dbReference>
<feature type="domain" description="YdhG-like" evidence="1">
    <location>
        <begin position="27"/>
        <end position="117"/>
    </location>
</feature>
<evidence type="ECO:0000313" key="2">
    <source>
        <dbReference type="EMBL" id="MBA9001985.1"/>
    </source>
</evidence>
<name>A0A7W3MU68_9ACTN</name>
<reference evidence="2 3" key="1">
    <citation type="submission" date="2020-08" db="EMBL/GenBank/DDBJ databases">
        <title>Sequencing the genomes of 1000 actinobacteria strains.</title>
        <authorList>
            <person name="Klenk H.-P."/>
        </authorList>
    </citation>
    <scope>NUCLEOTIDE SEQUENCE [LARGE SCALE GENOMIC DNA]</scope>
    <source>
        <strain evidence="2 3">DSM 45823</strain>
    </source>
</reference>
<comment type="caution">
    <text evidence="2">The sequence shown here is derived from an EMBL/GenBank/DDBJ whole genome shotgun (WGS) entry which is preliminary data.</text>
</comment>
<dbReference type="RefSeq" id="WP_182704150.1">
    <property type="nucleotide sequence ID" value="NZ_JACJII010000001.1"/>
</dbReference>
<evidence type="ECO:0000259" key="1">
    <source>
        <dbReference type="Pfam" id="PF08818"/>
    </source>
</evidence>
<organism evidence="2 3">
    <name type="scientific">Thermomonospora cellulosilytica</name>
    <dbReference type="NCBI Taxonomy" id="1411118"/>
    <lineage>
        <taxon>Bacteria</taxon>
        <taxon>Bacillati</taxon>
        <taxon>Actinomycetota</taxon>
        <taxon>Actinomycetes</taxon>
        <taxon>Streptosporangiales</taxon>
        <taxon>Thermomonosporaceae</taxon>
        <taxon>Thermomonospora</taxon>
    </lineage>
</organism>
<dbReference type="Proteomes" id="UP000539313">
    <property type="component" value="Unassembled WGS sequence"/>
</dbReference>
<evidence type="ECO:0000313" key="3">
    <source>
        <dbReference type="Proteomes" id="UP000539313"/>
    </source>
</evidence>
<protein>
    <recommendedName>
        <fullName evidence="1">YdhG-like domain-containing protein</fullName>
    </recommendedName>
</protein>
<keyword evidence="3" id="KW-1185">Reference proteome</keyword>
<dbReference type="SUPFAM" id="SSF159888">
    <property type="entry name" value="YdhG-like"/>
    <property type="match status" value="1"/>
</dbReference>
<accession>A0A7W3MU68</accession>
<dbReference type="EMBL" id="JACJII010000001">
    <property type="protein sequence ID" value="MBA9001985.1"/>
    <property type="molecule type" value="Genomic_DNA"/>
</dbReference>
<gene>
    <name evidence="2" type="ORF">HNR21_000867</name>
</gene>